<keyword evidence="1" id="KW-0812">Transmembrane</keyword>
<dbReference type="GeneID" id="14909552"/>
<protein>
    <recommendedName>
        <fullName evidence="4">Transmembrane protein</fullName>
    </recommendedName>
</protein>
<keyword evidence="3" id="KW-1185">Reference proteome</keyword>
<keyword evidence="1" id="KW-0472">Membrane</keyword>
<sequence length="100" mass="12279">MEKMFLKYKQMLLNKEKKLLLLMIFQLLVVLHMLLLNLWKKSEGKLKLLHFFMKLKAQMDARDYKIIIQLLFIPNDQFQIIQQILMYLHFCFNNLFTKLN</sequence>
<evidence type="ECO:0008006" key="4">
    <source>
        <dbReference type="Google" id="ProtNLM"/>
    </source>
</evidence>
<dbReference type="Proteomes" id="UP000008983">
    <property type="component" value="Unassembled WGS sequence"/>
</dbReference>
<proteinExistence type="predicted"/>
<evidence type="ECO:0000313" key="3">
    <source>
        <dbReference type="Proteomes" id="UP000008983"/>
    </source>
</evidence>
<dbReference type="AlphaFoldDB" id="G0QN35"/>
<organism evidence="2 3">
    <name type="scientific">Ichthyophthirius multifiliis</name>
    <name type="common">White spot disease agent</name>
    <name type="synonym">Ich</name>
    <dbReference type="NCBI Taxonomy" id="5932"/>
    <lineage>
        <taxon>Eukaryota</taxon>
        <taxon>Sar</taxon>
        <taxon>Alveolata</taxon>
        <taxon>Ciliophora</taxon>
        <taxon>Intramacronucleata</taxon>
        <taxon>Oligohymenophorea</taxon>
        <taxon>Hymenostomatida</taxon>
        <taxon>Ophryoglenina</taxon>
        <taxon>Ichthyophthirius</taxon>
    </lineage>
</organism>
<dbReference type="InParanoid" id="G0QN35"/>
<evidence type="ECO:0000313" key="2">
    <source>
        <dbReference type="EMBL" id="EGR33364.1"/>
    </source>
</evidence>
<reference evidence="2 3" key="1">
    <citation type="submission" date="2011-07" db="EMBL/GenBank/DDBJ databases">
        <authorList>
            <person name="Coyne R."/>
            <person name="Brami D."/>
            <person name="Johnson J."/>
            <person name="Hostetler J."/>
            <person name="Hannick L."/>
            <person name="Clark T."/>
            <person name="Cassidy-Hanley D."/>
            <person name="Inman J."/>
        </authorList>
    </citation>
    <scope>NUCLEOTIDE SEQUENCE [LARGE SCALE GENOMIC DNA]</scope>
    <source>
        <strain evidence="2 3">G5</strain>
    </source>
</reference>
<name>G0QN35_ICHMU</name>
<dbReference type="EMBL" id="GL983462">
    <property type="protein sequence ID" value="EGR33364.1"/>
    <property type="molecule type" value="Genomic_DNA"/>
</dbReference>
<accession>G0QN35</accession>
<evidence type="ECO:0000256" key="1">
    <source>
        <dbReference type="SAM" id="Phobius"/>
    </source>
</evidence>
<keyword evidence="1" id="KW-1133">Transmembrane helix</keyword>
<gene>
    <name evidence="2" type="ORF">IMG5_055070</name>
</gene>
<feature type="transmembrane region" description="Helical" evidence="1">
    <location>
        <begin position="20"/>
        <end position="39"/>
    </location>
</feature>
<dbReference type="RefSeq" id="XP_004037350.1">
    <property type="nucleotide sequence ID" value="XM_004037302.1"/>
</dbReference>